<dbReference type="SUPFAM" id="SSF54762">
    <property type="entry name" value="Signal recognition particle alu RNA binding heterodimer, SRP9/14"/>
    <property type="match status" value="1"/>
</dbReference>
<sequence length="157" mass="16246">MVYIKSWTDFETAATDLYAKGPTKVRYLVKFLPKTGQLALKLTDDTTCIKYKTFSSIILNRFESLNLRLLSQMTNSRPRIQQSTLSGTAGGAERATSPGLEGDDPMTGAGSQPPEPASTDKASGGAAATPSKKGTAGSTGGGAGGGGGGKKKKKGKK</sequence>
<dbReference type="Proteomes" id="UP000193218">
    <property type="component" value="Unassembled WGS sequence"/>
</dbReference>
<dbReference type="GO" id="GO:0005786">
    <property type="term" value="C:signal recognition particle, endoplasmic reticulum targeting"/>
    <property type="evidence" value="ECO:0007669"/>
    <property type="project" value="TreeGrafter"/>
</dbReference>
<dbReference type="EMBL" id="NBSH01000003">
    <property type="protein sequence ID" value="ORX39323.1"/>
    <property type="molecule type" value="Genomic_DNA"/>
</dbReference>
<organism evidence="3 4">
    <name type="scientific">Kockovaella imperatae</name>
    <dbReference type="NCBI Taxonomy" id="4999"/>
    <lineage>
        <taxon>Eukaryota</taxon>
        <taxon>Fungi</taxon>
        <taxon>Dikarya</taxon>
        <taxon>Basidiomycota</taxon>
        <taxon>Agaricomycotina</taxon>
        <taxon>Tremellomycetes</taxon>
        <taxon>Tremellales</taxon>
        <taxon>Cuniculitremaceae</taxon>
        <taxon>Kockovaella</taxon>
    </lineage>
</organism>
<evidence type="ECO:0000259" key="2">
    <source>
        <dbReference type="Pfam" id="PF05486"/>
    </source>
</evidence>
<dbReference type="FunFam" id="3.30.720.10:FF:000008">
    <property type="entry name" value="Unplaced genomic scaffold supercont1.11, whole genome shotgun sequence"/>
    <property type="match status" value="1"/>
</dbReference>
<feature type="compositionally biased region" description="Gly residues" evidence="1">
    <location>
        <begin position="137"/>
        <end position="148"/>
    </location>
</feature>
<dbReference type="Gene3D" id="3.30.720.10">
    <property type="entry name" value="Signal recognition particle alu RNA binding heterodimer, srp9/1"/>
    <property type="match status" value="1"/>
</dbReference>
<dbReference type="AlphaFoldDB" id="A0A1Y1UMN4"/>
<dbReference type="PANTHER" id="PTHR12834">
    <property type="entry name" value="SIGNAL RECOGNITION PARTICLE 9 KDA PROTEIN"/>
    <property type="match status" value="1"/>
</dbReference>
<evidence type="ECO:0000313" key="4">
    <source>
        <dbReference type="Proteomes" id="UP000193218"/>
    </source>
</evidence>
<dbReference type="Pfam" id="PF05486">
    <property type="entry name" value="SRP9-21"/>
    <property type="match status" value="1"/>
</dbReference>
<dbReference type="InterPro" id="IPR009018">
    <property type="entry name" value="Signal_recog_particle_SRP9/14"/>
</dbReference>
<dbReference type="InterPro" id="IPR039914">
    <property type="entry name" value="SRP9-like"/>
</dbReference>
<feature type="compositionally biased region" description="Polar residues" evidence="1">
    <location>
        <begin position="73"/>
        <end position="87"/>
    </location>
</feature>
<evidence type="ECO:0000256" key="1">
    <source>
        <dbReference type="SAM" id="MobiDB-lite"/>
    </source>
</evidence>
<protein>
    <submittedName>
        <fullName evidence="3">Signal recognition particle, SRP9/SRP14 subunit</fullName>
    </submittedName>
</protein>
<accession>A0A1Y1UMN4</accession>
<dbReference type="InParanoid" id="A0A1Y1UMN4"/>
<evidence type="ECO:0000313" key="3">
    <source>
        <dbReference type="EMBL" id="ORX39323.1"/>
    </source>
</evidence>
<dbReference type="GO" id="GO:0008312">
    <property type="term" value="F:7S RNA binding"/>
    <property type="evidence" value="ECO:0007669"/>
    <property type="project" value="InterPro"/>
</dbReference>
<dbReference type="RefSeq" id="XP_021873186.1">
    <property type="nucleotide sequence ID" value="XM_022015150.1"/>
</dbReference>
<dbReference type="GO" id="GO:0006614">
    <property type="term" value="P:SRP-dependent cotranslational protein targeting to membrane"/>
    <property type="evidence" value="ECO:0007669"/>
    <property type="project" value="InterPro"/>
</dbReference>
<comment type="caution">
    <text evidence="3">The sequence shown here is derived from an EMBL/GenBank/DDBJ whole genome shotgun (WGS) entry which is preliminary data.</text>
</comment>
<dbReference type="InterPro" id="IPR039432">
    <property type="entry name" value="SRP9_dom"/>
</dbReference>
<proteinExistence type="predicted"/>
<dbReference type="GeneID" id="33556958"/>
<feature type="domain" description="SRP9" evidence="2">
    <location>
        <begin position="4"/>
        <end position="73"/>
    </location>
</feature>
<reference evidence="3 4" key="1">
    <citation type="submission" date="2017-03" db="EMBL/GenBank/DDBJ databases">
        <title>Widespread Adenine N6-methylation of Active Genes in Fungi.</title>
        <authorList>
            <consortium name="DOE Joint Genome Institute"/>
            <person name="Mondo S.J."/>
            <person name="Dannebaum R.O."/>
            <person name="Kuo R.C."/>
            <person name="Louie K.B."/>
            <person name="Bewick A.J."/>
            <person name="Labutti K."/>
            <person name="Haridas S."/>
            <person name="Kuo A."/>
            <person name="Salamov A."/>
            <person name="Ahrendt S.R."/>
            <person name="Lau R."/>
            <person name="Bowen B.P."/>
            <person name="Lipzen A."/>
            <person name="Sullivan W."/>
            <person name="Andreopoulos W.B."/>
            <person name="Clum A."/>
            <person name="Lindquist E."/>
            <person name="Daum C."/>
            <person name="Northen T.R."/>
            <person name="Ramamoorthy G."/>
            <person name="Schmitz R.J."/>
            <person name="Gryganskyi A."/>
            <person name="Culley D."/>
            <person name="Magnuson J."/>
            <person name="James T.Y."/>
            <person name="O'Malley M.A."/>
            <person name="Stajich J.E."/>
            <person name="Spatafora J.W."/>
            <person name="Visel A."/>
            <person name="Grigoriev I.V."/>
        </authorList>
    </citation>
    <scope>NUCLEOTIDE SEQUENCE [LARGE SCALE GENOMIC DNA]</scope>
    <source>
        <strain evidence="3 4">NRRL Y-17943</strain>
    </source>
</reference>
<feature type="region of interest" description="Disordered" evidence="1">
    <location>
        <begin position="73"/>
        <end position="157"/>
    </location>
</feature>
<dbReference type="STRING" id="4999.A0A1Y1UMN4"/>
<dbReference type="OrthoDB" id="360923at2759"/>
<keyword evidence="4" id="KW-1185">Reference proteome</keyword>
<name>A0A1Y1UMN4_9TREE</name>
<gene>
    <name evidence="3" type="ORF">BD324DRAFT_619251</name>
</gene>
<dbReference type="PANTHER" id="PTHR12834:SF12">
    <property type="entry name" value="SIGNAL RECOGNITION PARTICLE 9 KDA PROTEIN"/>
    <property type="match status" value="1"/>
</dbReference>